<dbReference type="Proteomes" id="UP000272025">
    <property type="component" value="Unassembled WGS sequence"/>
</dbReference>
<dbReference type="InterPro" id="IPR003105">
    <property type="entry name" value="SRA_YDG"/>
</dbReference>
<organism evidence="5 6">
    <name type="scientific">Sodiomyces alkalinus (strain CBS 110278 / VKM F-3762 / F11)</name>
    <name type="common">Alkaliphilic filamentous fungus</name>
    <dbReference type="NCBI Taxonomy" id="1314773"/>
    <lineage>
        <taxon>Eukaryota</taxon>
        <taxon>Fungi</taxon>
        <taxon>Dikarya</taxon>
        <taxon>Ascomycota</taxon>
        <taxon>Pezizomycotina</taxon>
        <taxon>Sordariomycetes</taxon>
        <taxon>Hypocreomycetidae</taxon>
        <taxon>Glomerellales</taxon>
        <taxon>Plectosphaerellaceae</taxon>
        <taxon>Sodiomyces</taxon>
    </lineage>
</organism>
<evidence type="ECO:0000256" key="1">
    <source>
        <dbReference type="ARBA" id="ARBA00023242"/>
    </source>
</evidence>
<evidence type="ECO:0000256" key="2">
    <source>
        <dbReference type="PROSITE-ProRule" id="PRU00358"/>
    </source>
</evidence>
<dbReference type="AlphaFoldDB" id="A0A3N2PNT1"/>
<comment type="subcellular location">
    <subcellularLocation>
        <location evidence="2">Nucleus</location>
    </subcellularLocation>
</comment>
<evidence type="ECO:0000313" key="5">
    <source>
        <dbReference type="EMBL" id="ROT36090.1"/>
    </source>
</evidence>
<dbReference type="InterPro" id="IPR045134">
    <property type="entry name" value="UHRF1/2-like"/>
</dbReference>
<evidence type="ECO:0000313" key="6">
    <source>
        <dbReference type="Proteomes" id="UP000272025"/>
    </source>
</evidence>
<dbReference type="GO" id="GO:0005634">
    <property type="term" value="C:nucleus"/>
    <property type="evidence" value="ECO:0007669"/>
    <property type="project" value="UniProtKB-SubCell"/>
</dbReference>
<keyword evidence="1 2" id="KW-0539">Nucleus</keyword>
<evidence type="ECO:0000256" key="3">
    <source>
        <dbReference type="SAM" id="MobiDB-lite"/>
    </source>
</evidence>
<feature type="region of interest" description="Disordered" evidence="3">
    <location>
        <begin position="1"/>
        <end position="25"/>
    </location>
</feature>
<feature type="domain" description="YDG" evidence="4">
    <location>
        <begin position="197"/>
        <end position="338"/>
    </location>
</feature>
<dbReference type="Pfam" id="PF02182">
    <property type="entry name" value="SAD_SRA"/>
    <property type="match status" value="1"/>
</dbReference>
<dbReference type="PROSITE" id="PS51015">
    <property type="entry name" value="YDG"/>
    <property type="match status" value="1"/>
</dbReference>
<dbReference type="PANTHER" id="PTHR14140:SF27">
    <property type="entry name" value="OS04G0289800 PROTEIN"/>
    <property type="match status" value="1"/>
</dbReference>
<proteinExistence type="predicted"/>
<keyword evidence="6" id="KW-1185">Reference proteome</keyword>
<dbReference type="InterPro" id="IPR015947">
    <property type="entry name" value="PUA-like_sf"/>
</dbReference>
<dbReference type="Gene3D" id="2.30.280.10">
    <property type="entry name" value="SRA-YDG"/>
    <property type="match status" value="1"/>
</dbReference>
<dbReference type="GeneID" id="39579179"/>
<gene>
    <name evidence="5" type="ORF">SODALDRAFT_328467</name>
</gene>
<dbReference type="SUPFAM" id="SSF88697">
    <property type="entry name" value="PUA domain-like"/>
    <property type="match status" value="1"/>
</dbReference>
<dbReference type="GO" id="GO:0044027">
    <property type="term" value="P:negative regulation of gene expression via chromosomal CpG island methylation"/>
    <property type="evidence" value="ECO:0007669"/>
    <property type="project" value="TreeGrafter"/>
</dbReference>
<evidence type="ECO:0000259" key="4">
    <source>
        <dbReference type="PROSITE" id="PS51015"/>
    </source>
</evidence>
<feature type="region of interest" description="Disordered" evidence="3">
    <location>
        <begin position="123"/>
        <end position="147"/>
    </location>
</feature>
<protein>
    <recommendedName>
        <fullName evidence="4">YDG domain-containing protein</fullName>
    </recommendedName>
</protein>
<dbReference type="GO" id="GO:0061630">
    <property type="term" value="F:ubiquitin protein ligase activity"/>
    <property type="evidence" value="ECO:0007669"/>
    <property type="project" value="TreeGrafter"/>
</dbReference>
<dbReference type="EMBL" id="ML119060">
    <property type="protein sequence ID" value="ROT36090.1"/>
    <property type="molecule type" value="Genomic_DNA"/>
</dbReference>
<name>A0A3N2PNT1_SODAK</name>
<accession>A0A3N2PNT1</accession>
<dbReference type="RefSeq" id="XP_028463896.1">
    <property type="nucleotide sequence ID" value="XM_028610701.1"/>
</dbReference>
<dbReference type="GO" id="GO:0016567">
    <property type="term" value="P:protein ubiquitination"/>
    <property type="evidence" value="ECO:0007669"/>
    <property type="project" value="TreeGrafter"/>
</dbReference>
<dbReference type="OrthoDB" id="2270193at2759"/>
<feature type="compositionally biased region" description="Polar residues" evidence="3">
    <location>
        <begin position="1"/>
        <end position="13"/>
    </location>
</feature>
<dbReference type="SMART" id="SM00466">
    <property type="entry name" value="SRA"/>
    <property type="match status" value="1"/>
</dbReference>
<dbReference type="PANTHER" id="PTHR14140">
    <property type="entry name" value="E3 UBIQUITIN-PROTEIN LIGASE UHRF-RELATED"/>
    <property type="match status" value="1"/>
</dbReference>
<dbReference type="InterPro" id="IPR036987">
    <property type="entry name" value="SRA-YDG_sf"/>
</dbReference>
<dbReference type="STRING" id="1314773.A0A3N2PNT1"/>
<reference evidence="5 6" key="1">
    <citation type="journal article" date="2018" name="Mol. Ecol.">
        <title>The obligate alkalophilic soda-lake fungus Sodiomyces alkalinus has shifted to a protein diet.</title>
        <authorList>
            <person name="Grum-Grzhimaylo A.A."/>
            <person name="Falkoski D.L."/>
            <person name="van den Heuvel J."/>
            <person name="Valero-Jimenez C.A."/>
            <person name="Min B."/>
            <person name="Choi I.G."/>
            <person name="Lipzen A."/>
            <person name="Daum C.G."/>
            <person name="Aanen D.K."/>
            <person name="Tsang A."/>
            <person name="Henrissat B."/>
            <person name="Bilanenko E.N."/>
            <person name="de Vries R.P."/>
            <person name="van Kan J.A.L."/>
            <person name="Grigoriev I.V."/>
            <person name="Debets A.J.M."/>
        </authorList>
    </citation>
    <scope>NUCLEOTIDE SEQUENCE [LARGE SCALE GENOMIC DNA]</scope>
    <source>
        <strain evidence="5 6">F11</strain>
    </source>
</reference>
<sequence>MNQNENSEPQVTDTGFELPEVADPAPYTETMRKRIGGIGVKLKRGDEVSPDAMRDLVLFLNWSETQQPHQVAHAEQKRVANILQFIHDHSGADPQASFTTGMKNRAGRLYEEWNRHLPTAAGEAAEPATYGNTAAAPPRRARPSTAPRVGGLMFPPRDDPIFGDHGIMHGVIYKRGSPRTWCLDPRLQREKRSAQVAGHNGLSAGDWWPMQIVALFNGAHGMSQGGISGHHEYGAYSVVVSGYYADLDRDLGDTIFYSGPGSHNHRNPNTPPSGTALLETSLADGGPIRVLRSASSGGGESPWAPPVGIRYDGLYQIAAVRTRHNRHGGIYKQFELRRLPGQESLESLKSRSPTTLQKRQFKAIKLAY</sequence>